<dbReference type="Proteomes" id="UP000256269">
    <property type="component" value="Unassembled WGS sequence"/>
</dbReference>
<sequence>MSQAEGVHALVRTGDGWAVQHAVLTVTDLSGNQVARSGADQDGMVSTDALPTGTYTAILTAAGYAPVARTAMVTASGSAPLGTITLNRVGGAELPPPGVWTIDPAHSSINVSARHLGMSSVRGRFDDFGGTVRIAHPIEQSSVTAVIQSASIDTNQKMRDDHLRSKDFLDVEHNPVITYRSTGLAQLSEERWALDGELTLNGVTRSVQLDLTYLGTGPDSWGGTRAAFHAVTELHRDDFAITYNQVLRAGIGAIGATLRVEIDIQAVQGESLPGM</sequence>
<dbReference type="EMBL" id="QUNO01000010">
    <property type="protein sequence ID" value="REH42528.1"/>
    <property type="molecule type" value="Genomic_DNA"/>
</dbReference>
<evidence type="ECO:0000256" key="1">
    <source>
        <dbReference type="ARBA" id="ARBA00008812"/>
    </source>
</evidence>
<dbReference type="InterPro" id="IPR036761">
    <property type="entry name" value="TTHA0802/YceI-like_sf"/>
</dbReference>
<gene>
    <name evidence="3" type="ORF">BCF44_11022</name>
</gene>
<evidence type="ECO:0000313" key="4">
    <source>
        <dbReference type="Proteomes" id="UP000256269"/>
    </source>
</evidence>
<comment type="caution">
    <text evidence="3">The sequence shown here is derived from an EMBL/GenBank/DDBJ whole genome shotgun (WGS) entry which is preliminary data.</text>
</comment>
<dbReference type="Gene3D" id="2.60.40.1120">
    <property type="entry name" value="Carboxypeptidase-like, regulatory domain"/>
    <property type="match status" value="1"/>
</dbReference>
<organism evidence="3 4">
    <name type="scientific">Kutzneria buriramensis</name>
    <dbReference type="NCBI Taxonomy" id="1045776"/>
    <lineage>
        <taxon>Bacteria</taxon>
        <taxon>Bacillati</taxon>
        <taxon>Actinomycetota</taxon>
        <taxon>Actinomycetes</taxon>
        <taxon>Pseudonocardiales</taxon>
        <taxon>Pseudonocardiaceae</taxon>
        <taxon>Kutzneria</taxon>
    </lineage>
</organism>
<dbReference type="SUPFAM" id="SSF49478">
    <property type="entry name" value="Cna protein B-type domain"/>
    <property type="match status" value="1"/>
</dbReference>
<dbReference type="AlphaFoldDB" id="A0A3E0HCE6"/>
<dbReference type="OrthoDB" id="9811006at2"/>
<proteinExistence type="inferred from homology"/>
<evidence type="ECO:0000313" key="3">
    <source>
        <dbReference type="EMBL" id="REH42528.1"/>
    </source>
</evidence>
<dbReference type="PANTHER" id="PTHR34406:SF1">
    <property type="entry name" value="PROTEIN YCEI"/>
    <property type="match status" value="1"/>
</dbReference>
<evidence type="ECO:0000259" key="2">
    <source>
        <dbReference type="SMART" id="SM00867"/>
    </source>
</evidence>
<dbReference type="SMART" id="SM00867">
    <property type="entry name" value="YceI"/>
    <property type="match status" value="1"/>
</dbReference>
<dbReference type="PANTHER" id="PTHR34406">
    <property type="entry name" value="PROTEIN YCEI"/>
    <property type="match status" value="1"/>
</dbReference>
<dbReference type="RefSeq" id="WP_116177365.1">
    <property type="nucleotide sequence ID" value="NZ_CP144375.1"/>
</dbReference>
<name>A0A3E0HCE6_9PSEU</name>
<dbReference type="InterPro" id="IPR007372">
    <property type="entry name" value="Lipid/polyisoprenoid-bd_YceI"/>
</dbReference>
<reference evidence="3 4" key="1">
    <citation type="submission" date="2018-08" db="EMBL/GenBank/DDBJ databases">
        <title>Genomic Encyclopedia of Archaeal and Bacterial Type Strains, Phase II (KMG-II): from individual species to whole genera.</title>
        <authorList>
            <person name="Goeker M."/>
        </authorList>
    </citation>
    <scope>NUCLEOTIDE SEQUENCE [LARGE SCALE GENOMIC DNA]</scope>
    <source>
        <strain evidence="3 4">DSM 45791</strain>
    </source>
</reference>
<protein>
    <submittedName>
        <fullName evidence="3">Polyisoprenoid-binding protein YceI</fullName>
    </submittedName>
</protein>
<dbReference type="Gene3D" id="2.40.128.110">
    <property type="entry name" value="Lipid/polyisoprenoid-binding, YceI-like"/>
    <property type="match status" value="1"/>
</dbReference>
<feature type="domain" description="Lipid/polyisoprenoid-binding YceI-like" evidence="2">
    <location>
        <begin position="99"/>
        <end position="267"/>
    </location>
</feature>
<dbReference type="Pfam" id="PF04264">
    <property type="entry name" value="YceI"/>
    <property type="match status" value="1"/>
</dbReference>
<keyword evidence="4" id="KW-1185">Reference proteome</keyword>
<dbReference type="SUPFAM" id="SSF101874">
    <property type="entry name" value="YceI-like"/>
    <property type="match status" value="1"/>
</dbReference>
<comment type="similarity">
    <text evidence="1">Belongs to the UPF0312 family.</text>
</comment>
<accession>A0A3E0HCE6</accession>